<evidence type="ECO:0000256" key="6">
    <source>
        <dbReference type="ARBA" id="ARBA00023242"/>
    </source>
</evidence>
<dbReference type="PANTHER" id="PTHR45675">
    <property type="entry name" value="MYB TRANSCRIPTION FACTOR-RELATED-RELATED"/>
    <property type="match status" value="1"/>
</dbReference>
<dbReference type="GO" id="GO:0003700">
    <property type="term" value="F:DNA-binding transcription factor activity"/>
    <property type="evidence" value="ECO:0007669"/>
    <property type="project" value="InterPro"/>
</dbReference>
<comment type="subcellular location">
    <subcellularLocation>
        <location evidence="1">Nucleus</location>
    </subcellularLocation>
</comment>
<feature type="domain" description="HTH myb-type" evidence="7">
    <location>
        <begin position="59"/>
        <end position="85"/>
    </location>
</feature>
<keyword evidence="4" id="KW-0238">DNA-binding</keyword>
<dbReference type="InterPro" id="IPR044676">
    <property type="entry name" value="EOBI/EOBII-like_plant"/>
</dbReference>
<accession>A0A9Q1K7W4</accession>
<gene>
    <name evidence="8" type="ORF">Cgig2_018867</name>
</gene>
<evidence type="ECO:0000256" key="4">
    <source>
        <dbReference type="ARBA" id="ARBA00023125"/>
    </source>
</evidence>
<dbReference type="EMBL" id="JAKOGI010000235">
    <property type="protein sequence ID" value="KAJ8438956.1"/>
    <property type="molecule type" value="Genomic_DNA"/>
</dbReference>
<dbReference type="GO" id="GO:0043565">
    <property type="term" value="F:sequence-specific DNA binding"/>
    <property type="evidence" value="ECO:0007669"/>
    <property type="project" value="InterPro"/>
</dbReference>
<dbReference type="PROSITE" id="PS51294">
    <property type="entry name" value="HTH_MYB"/>
    <property type="match status" value="1"/>
</dbReference>
<dbReference type="OrthoDB" id="2143914at2759"/>
<dbReference type="PANTHER" id="PTHR45675:SF30">
    <property type="entry name" value="TRANSCRIPTION FACTOR MYB62"/>
    <property type="match status" value="1"/>
</dbReference>
<dbReference type="Proteomes" id="UP001153076">
    <property type="component" value="Unassembled WGS sequence"/>
</dbReference>
<keyword evidence="9" id="KW-1185">Reference proteome</keyword>
<evidence type="ECO:0000256" key="5">
    <source>
        <dbReference type="ARBA" id="ARBA00023163"/>
    </source>
</evidence>
<dbReference type="AlphaFoldDB" id="A0A9Q1K7W4"/>
<reference evidence="8" key="1">
    <citation type="submission" date="2022-04" db="EMBL/GenBank/DDBJ databases">
        <title>Carnegiea gigantea Genome sequencing and assembly v2.</title>
        <authorList>
            <person name="Copetti D."/>
            <person name="Sanderson M.J."/>
            <person name="Burquez A."/>
            <person name="Wojciechowski M.F."/>
        </authorList>
    </citation>
    <scope>NUCLEOTIDE SEQUENCE</scope>
    <source>
        <strain evidence="8">SGP5-SGP5p</strain>
        <tissue evidence="8">Aerial part</tissue>
    </source>
</reference>
<dbReference type="InterPro" id="IPR001005">
    <property type="entry name" value="SANT/Myb"/>
</dbReference>
<dbReference type="Gene3D" id="1.10.10.60">
    <property type="entry name" value="Homeodomain-like"/>
    <property type="match status" value="1"/>
</dbReference>
<keyword evidence="6" id="KW-0539">Nucleus</keyword>
<evidence type="ECO:0000313" key="9">
    <source>
        <dbReference type="Proteomes" id="UP001153076"/>
    </source>
</evidence>
<evidence type="ECO:0000256" key="1">
    <source>
        <dbReference type="ARBA" id="ARBA00004123"/>
    </source>
</evidence>
<dbReference type="CDD" id="cd00167">
    <property type="entry name" value="SANT"/>
    <property type="match status" value="1"/>
</dbReference>
<evidence type="ECO:0000259" key="7">
    <source>
        <dbReference type="PROSITE" id="PS51294"/>
    </source>
</evidence>
<protein>
    <recommendedName>
        <fullName evidence="7">HTH myb-type domain-containing protein</fullName>
    </recommendedName>
</protein>
<evidence type="ECO:0000256" key="2">
    <source>
        <dbReference type="ARBA" id="ARBA00022737"/>
    </source>
</evidence>
<keyword evidence="5" id="KW-0804">Transcription</keyword>
<evidence type="ECO:0000256" key="3">
    <source>
        <dbReference type="ARBA" id="ARBA00023015"/>
    </source>
</evidence>
<organism evidence="8 9">
    <name type="scientific">Carnegiea gigantea</name>
    <dbReference type="NCBI Taxonomy" id="171969"/>
    <lineage>
        <taxon>Eukaryota</taxon>
        <taxon>Viridiplantae</taxon>
        <taxon>Streptophyta</taxon>
        <taxon>Embryophyta</taxon>
        <taxon>Tracheophyta</taxon>
        <taxon>Spermatophyta</taxon>
        <taxon>Magnoliopsida</taxon>
        <taxon>eudicotyledons</taxon>
        <taxon>Gunneridae</taxon>
        <taxon>Pentapetalae</taxon>
        <taxon>Caryophyllales</taxon>
        <taxon>Cactineae</taxon>
        <taxon>Cactaceae</taxon>
        <taxon>Cactoideae</taxon>
        <taxon>Echinocereeae</taxon>
        <taxon>Carnegiea</taxon>
    </lineage>
</organism>
<evidence type="ECO:0000313" key="8">
    <source>
        <dbReference type="EMBL" id="KAJ8438956.1"/>
    </source>
</evidence>
<keyword evidence="3" id="KW-0805">Transcription regulation</keyword>
<sequence length="180" mass="19740">MQLITHCPALTSALRISPEPLPLSSLSCISSASLVHSLDIAGEGFDFLFEFGLAGLRGSKIAAHSLGRTDNEIKSYWRTRVQKQARQLNMESNSQSLNDAIRCFYMPRLVRKIERSSTSCATLNSEASSPSSPSKFPEFPTGCTKNNTYCSNNTLSNMPEIPHQQTSVLWGSKFVGPLPV</sequence>
<proteinExistence type="predicted"/>
<keyword evidence="2" id="KW-0677">Repeat</keyword>
<dbReference type="InterPro" id="IPR017930">
    <property type="entry name" value="Myb_dom"/>
</dbReference>
<comment type="caution">
    <text evidence="8">The sequence shown here is derived from an EMBL/GenBank/DDBJ whole genome shotgun (WGS) entry which is preliminary data.</text>
</comment>
<dbReference type="GO" id="GO:0005634">
    <property type="term" value="C:nucleus"/>
    <property type="evidence" value="ECO:0007669"/>
    <property type="project" value="UniProtKB-SubCell"/>
</dbReference>
<name>A0A9Q1K7W4_9CARY</name>